<dbReference type="PANTHER" id="PTHR42701">
    <property type="entry name" value="IMIDAZOLE GLYCEROL PHOSPHATE SYNTHASE SUBUNIT HISH"/>
    <property type="match status" value="1"/>
</dbReference>
<dbReference type="PIRSF" id="PIRSF000495">
    <property type="entry name" value="Amidotransf_hisH"/>
    <property type="match status" value="1"/>
</dbReference>
<dbReference type="Pfam" id="PF00117">
    <property type="entry name" value="GATase"/>
    <property type="match status" value="1"/>
</dbReference>
<dbReference type="GO" id="GO:0000107">
    <property type="term" value="F:imidazoleglycerol-phosphate synthase activity"/>
    <property type="evidence" value="ECO:0007669"/>
    <property type="project" value="TreeGrafter"/>
</dbReference>
<feature type="domain" description="Glutamine amidotransferase" evidence="10">
    <location>
        <begin position="40"/>
        <end position="185"/>
    </location>
</feature>
<dbReference type="GO" id="GO:0000105">
    <property type="term" value="P:L-histidine biosynthetic process"/>
    <property type="evidence" value="ECO:0007669"/>
    <property type="project" value="UniProtKB-UniPathway"/>
</dbReference>
<dbReference type="InterPro" id="IPR010139">
    <property type="entry name" value="Imidazole-glycPsynth_HisH"/>
</dbReference>
<name>A0A0F9YG65_9ZZZZ</name>
<dbReference type="PROSITE" id="PS51273">
    <property type="entry name" value="GATASE_TYPE_1"/>
    <property type="match status" value="1"/>
</dbReference>
<gene>
    <name evidence="11" type="ORF">LCGC14_0016730</name>
</gene>
<evidence type="ECO:0000313" key="11">
    <source>
        <dbReference type="EMBL" id="KKO11197.1"/>
    </source>
</evidence>
<dbReference type="PANTHER" id="PTHR42701:SF1">
    <property type="entry name" value="IMIDAZOLE GLYCEROL PHOSPHATE SYNTHASE SUBUNIT HISH"/>
    <property type="match status" value="1"/>
</dbReference>
<evidence type="ECO:0000256" key="3">
    <source>
        <dbReference type="ARBA" id="ARBA00022605"/>
    </source>
</evidence>
<protein>
    <recommendedName>
        <fullName evidence="10">Glutamine amidotransferase domain-containing protein</fullName>
    </recommendedName>
</protein>
<dbReference type="InterPro" id="IPR029062">
    <property type="entry name" value="Class_I_gatase-like"/>
</dbReference>
<dbReference type="InterPro" id="IPR017926">
    <property type="entry name" value="GATASE"/>
</dbReference>
<evidence type="ECO:0000256" key="8">
    <source>
        <dbReference type="ARBA" id="ARBA00047838"/>
    </source>
</evidence>
<keyword evidence="6" id="KW-0368">Histidine biosynthesis</keyword>
<keyword evidence="5" id="KW-0315">Glutamine amidotransferase</keyword>
<accession>A0A0F9YG65</accession>
<evidence type="ECO:0000259" key="10">
    <source>
        <dbReference type="Pfam" id="PF00117"/>
    </source>
</evidence>
<evidence type="ECO:0000256" key="4">
    <source>
        <dbReference type="ARBA" id="ARBA00022801"/>
    </source>
</evidence>
<comment type="catalytic activity">
    <reaction evidence="8">
        <text>5-[(5-phospho-1-deoxy-D-ribulos-1-ylimino)methylamino]-1-(5-phospho-beta-D-ribosyl)imidazole-4-carboxamide + L-glutamine = D-erythro-1-(imidazol-4-yl)glycerol 3-phosphate + 5-amino-1-(5-phospho-beta-D-ribosyl)imidazole-4-carboxamide + L-glutamate + H(+)</text>
        <dbReference type="Rhea" id="RHEA:24793"/>
        <dbReference type="ChEBI" id="CHEBI:15378"/>
        <dbReference type="ChEBI" id="CHEBI:29985"/>
        <dbReference type="ChEBI" id="CHEBI:58278"/>
        <dbReference type="ChEBI" id="CHEBI:58359"/>
        <dbReference type="ChEBI" id="CHEBI:58475"/>
        <dbReference type="ChEBI" id="CHEBI:58525"/>
        <dbReference type="EC" id="4.3.2.10"/>
    </reaction>
</comment>
<comment type="caution">
    <text evidence="11">The sequence shown here is derived from an EMBL/GenBank/DDBJ whole genome shotgun (WGS) entry which is preliminary data.</text>
</comment>
<keyword evidence="3" id="KW-0028">Amino-acid biosynthesis</keyword>
<comment type="pathway">
    <text evidence="1">Amino-acid biosynthesis; L-histidine biosynthesis; L-histidine from 5-phospho-alpha-D-ribose 1-diphosphate: step 5/9.</text>
</comment>
<dbReference type="CDD" id="cd01748">
    <property type="entry name" value="GATase1_IGP_Synthase"/>
    <property type="match status" value="1"/>
</dbReference>
<evidence type="ECO:0000256" key="1">
    <source>
        <dbReference type="ARBA" id="ARBA00005091"/>
    </source>
</evidence>
<evidence type="ECO:0000256" key="7">
    <source>
        <dbReference type="ARBA" id="ARBA00023239"/>
    </source>
</evidence>
<organism evidence="11">
    <name type="scientific">marine sediment metagenome</name>
    <dbReference type="NCBI Taxonomy" id="412755"/>
    <lineage>
        <taxon>unclassified sequences</taxon>
        <taxon>metagenomes</taxon>
        <taxon>ecological metagenomes</taxon>
    </lineage>
</organism>
<dbReference type="NCBIfam" id="TIGR01855">
    <property type="entry name" value="IMP_synth_hisH"/>
    <property type="match status" value="1"/>
</dbReference>
<comment type="catalytic activity">
    <reaction evidence="9">
        <text>L-glutamine + H2O = L-glutamate + NH4(+)</text>
        <dbReference type="Rhea" id="RHEA:15889"/>
        <dbReference type="ChEBI" id="CHEBI:15377"/>
        <dbReference type="ChEBI" id="CHEBI:28938"/>
        <dbReference type="ChEBI" id="CHEBI:29985"/>
        <dbReference type="ChEBI" id="CHEBI:58359"/>
        <dbReference type="EC" id="3.5.1.2"/>
    </reaction>
</comment>
<keyword evidence="7" id="KW-0456">Lyase</keyword>
<sequence>MTGPDVIVVRTGTANVASILAALGRLGATGRISSDPREVQRADRLVLPGVGTFGAAMARLDSDGLVGPLRKRLDDDRPTLAVCVGMQLLLETSEESPGAEGLRAFAGTLEPFSGDIRVPQMGWNNVTASADCRILASGYLYFANSYRLAAPPDGCAAATADYGGRFVAALERGHLVACQFHPELSGVLGLDIMRRWLNGAGQERPSC</sequence>
<dbReference type="AlphaFoldDB" id="A0A0F9YG65"/>
<keyword evidence="4" id="KW-0378">Hydrolase</keyword>
<dbReference type="Gene3D" id="3.40.50.880">
    <property type="match status" value="1"/>
</dbReference>
<evidence type="ECO:0000256" key="2">
    <source>
        <dbReference type="ARBA" id="ARBA00011152"/>
    </source>
</evidence>
<reference evidence="11" key="1">
    <citation type="journal article" date="2015" name="Nature">
        <title>Complex archaea that bridge the gap between prokaryotes and eukaryotes.</title>
        <authorList>
            <person name="Spang A."/>
            <person name="Saw J.H."/>
            <person name="Jorgensen S.L."/>
            <person name="Zaremba-Niedzwiedzka K."/>
            <person name="Martijn J."/>
            <person name="Lind A.E."/>
            <person name="van Eijk R."/>
            <person name="Schleper C."/>
            <person name="Guy L."/>
            <person name="Ettema T.J."/>
        </authorList>
    </citation>
    <scope>NUCLEOTIDE SEQUENCE</scope>
</reference>
<comment type="subunit">
    <text evidence="2">Heterodimer of HisH and HisF.</text>
</comment>
<evidence type="ECO:0000256" key="9">
    <source>
        <dbReference type="ARBA" id="ARBA00049534"/>
    </source>
</evidence>
<dbReference type="GO" id="GO:0016829">
    <property type="term" value="F:lyase activity"/>
    <property type="evidence" value="ECO:0007669"/>
    <property type="project" value="UniProtKB-KW"/>
</dbReference>
<proteinExistence type="predicted"/>
<dbReference type="SUPFAM" id="SSF52317">
    <property type="entry name" value="Class I glutamine amidotransferase-like"/>
    <property type="match status" value="1"/>
</dbReference>
<dbReference type="GO" id="GO:0004359">
    <property type="term" value="F:glutaminase activity"/>
    <property type="evidence" value="ECO:0007669"/>
    <property type="project" value="UniProtKB-EC"/>
</dbReference>
<dbReference type="EMBL" id="LAZR01000003">
    <property type="protein sequence ID" value="KKO11197.1"/>
    <property type="molecule type" value="Genomic_DNA"/>
</dbReference>
<evidence type="ECO:0000256" key="5">
    <source>
        <dbReference type="ARBA" id="ARBA00022962"/>
    </source>
</evidence>
<evidence type="ECO:0000256" key="6">
    <source>
        <dbReference type="ARBA" id="ARBA00023102"/>
    </source>
</evidence>
<dbReference type="UniPathway" id="UPA00031">
    <property type="reaction ID" value="UER00010"/>
</dbReference>